<accession>A0ACB9GNX8</accession>
<organism evidence="1 2">
    <name type="scientific">Smallanthus sonchifolius</name>
    <dbReference type="NCBI Taxonomy" id="185202"/>
    <lineage>
        <taxon>Eukaryota</taxon>
        <taxon>Viridiplantae</taxon>
        <taxon>Streptophyta</taxon>
        <taxon>Embryophyta</taxon>
        <taxon>Tracheophyta</taxon>
        <taxon>Spermatophyta</taxon>
        <taxon>Magnoliopsida</taxon>
        <taxon>eudicotyledons</taxon>
        <taxon>Gunneridae</taxon>
        <taxon>Pentapetalae</taxon>
        <taxon>asterids</taxon>
        <taxon>campanulids</taxon>
        <taxon>Asterales</taxon>
        <taxon>Asteraceae</taxon>
        <taxon>Asteroideae</taxon>
        <taxon>Heliantheae alliance</taxon>
        <taxon>Millerieae</taxon>
        <taxon>Smallanthus</taxon>
    </lineage>
</organism>
<gene>
    <name evidence="1" type="ORF">L1987_44262</name>
</gene>
<sequence length="76" mass="9600">MIDYRLWKLIPVEKSEKQKEMFLFYNFYKYCFLFLLCFFVSIYKYRSDTSIFLYIFNEFNSMTLCLLEQYYIIIQV</sequence>
<proteinExistence type="predicted"/>
<evidence type="ECO:0000313" key="2">
    <source>
        <dbReference type="Proteomes" id="UP001056120"/>
    </source>
</evidence>
<dbReference type="Proteomes" id="UP001056120">
    <property type="component" value="Linkage Group LG14"/>
</dbReference>
<keyword evidence="2" id="KW-1185">Reference proteome</keyword>
<reference evidence="2" key="1">
    <citation type="journal article" date="2022" name="Mol. Ecol. Resour.">
        <title>The genomes of chicory, endive, great burdock and yacon provide insights into Asteraceae palaeo-polyploidization history and plant inulin production.</title>
        <authorList>
            <person name="Fan W."/>
            <person name="Wang S."/>
            <person name="Wang H."/>
            <person name="Wang A."/>
            <person name="Jiang F."/>
            <person name="Liu H."/>
            <person name="Zhao H."/>
            <person name="Xu D."/>
            <person name="Zhang Y."/>
        </authorList>
    </citation>
    <scope>NUCLEOTIDE SEQUENCE [LARGE SCALE GENOMIC DNA]</scope>
    <source>
        <strain evidence="2">cv. Yunnan</strain>
    </source>
</reference>
<evidence type="ECO:0000313" key="1">
    <source>
        <dbReference type="EMBL" id="KAI3785149.1"/>
    </source>
</evidence>
<reference evidence="1 2" key="2">
    <citation type="journal article" date="2022" name="Mol. Ecol. Resour.">
        <title>The genomes of chicory, endive, great burdock and yacon provide insights into Asteraceae paleo-polyploidization history and plant inulin production.</title>
        <authorList>
            <person name="Fan W."/>
            <person name="Wang S."/>
            <person name="Wang H."/>
            <person name="Wang A."/>
            <person name="Jiang F."/>
            <person name="Liu H."/>
            <person name="Zhao H."/>
            <person name="Xu D."/>
            <person name="Zhang Y."/>
        </authorList>
    </citation>
    <scope>NUCLEOTIDE SEQUENCE [LARGE SCALE GENOMIC DNA]</scope>
    <source>
        <strain evidence="2">cv. Yunnan</strain>
        <tissue evidence="1">Leaves</tissue>
    </source>
</reference>
<name>A0ACB9GNX8_9ASTR</name>
<protein>
    <submittedName>
        <fullName evidence="1">Uncharacterized protein</fullName>
    </submittedName>
</protein>
<comment type="caution">
    <text evidence="1">The sequence shown here is derived from an EMBL/GenBank/DDBJ whole genome shotgun (WGS) entry which is preliminary data.</text>
</comment>
<dbReference type="EMBL" id="CM042031">
    <property type="protein sequence ID" value="KAI3785149.1"/>
    <property type="molecule type" value="Genomic_DNA"/>
</dbReference>